<keyword evidence="3" id="KW-0862">Zinc</keyword>
<protein>
    <recommendedName>
        <fullName evidence="6">CENP-V/GFA domain-containing protein</fullName>
    </recommendedName>
</protein>
<dbReference type="GO" id="GO:0016846">
    <property type="term" value="F:carbon-sulfur lyase activity"/>
    <property type="evidence" value="ECO:0007669"/>
    <property type="project" value="InterPro"/>
</dbReference>
<evidence type="ECO:0000259" key="6">
    <source>
        <dbReference type="PROSITE" id="PS51891"/>
    </source>
</evidence>
<dbReference type="InterPro" id="IPR011057">
    <property type="entry name" value="Mss4-like_sf"/>
</dbReference>
<dbReference type="GO" id="GO:0046872">
    <property type="term" value="F:metal ion binding"/>
    <property type="evidence" value="ECO:0007669"/>
    <property type="project" value="UniProtKB-KW"/>
</dbReference>
<feature type="domain" description="CENP-V/GFA" evidence="6">
    <location>
        <begin position="62"/>
        <end position="164"/>
    </location>
</feature>
<evidence type="ECO:0000256" key="2">
    <source>
        <dbReference type="ARBA" id="ARBA00022723"/>
    </source>
</evidence>
<evidence type="ECO:0000256" key="4">
    <source>
        <dbReference type="ARBA" id="ARBA00023239"/>
    </source>
</evidence>
<dbReference type="SUPFAM" id="SSF51316">
    <property type="entry name" value="Mss4-like"/>
    <property type="match status" value="1"/>
</dbReference>
<name>A0A381TNQ0_9ZZZZ</name>
<dbReference type="InterPro" id="IPR006913">
    <property type="entry name" value="CENP-V/GFA"/>
</dbReference>
<dbReference type="Pfam" id="PF04828">
    <property type="entry name" value="GFA"/>
    <property type="match status" value="1"/>
</dbReference>
<proteinExistence type="inferred from homology"/>
<dbReference type="EMBL" id="UINC01004619">
    <property type="protein sequence ID" value="SVA15673.1"/>
    <property type="molecule type" value="Genomic_DNA"/>
</dbReference>
<dbReference type="Gene3D" id="3.90.1590.10">
    <property type="entry name" value="glutathione-dependent formaldehyde- activating enzyme (gfa)"/>
    <property type="match status" value="1"/>
</dbReference>
<gene>
    <name evidence="7" type="ORF">METZ01_LOCUS68527</name>
</gene>
<keyword evidence="4" id="KW-0456">Lyase</keyword>
<accession>A0A381TNQ0</accession>
<sequence length="192" mass="21925">VAKSKKNTPALGADYSNKMRSRYAEKVKPSGKIYTKSDRRENRVTGDMKEDSKENKVKEARYQGGCLCGAVKFEIYGQLRQIINCHCGQCRRTHGHYAAYSSVEKTKFQFISDTGLKWFRSSDKARRGFCQECGASLFYERIGEKNISIAAGMLDSTAGLKTISHIFMIDKPDYYLIEDELPKYKQYHENGL</sequence>
<feature type="region of interest" description="Disordered" evidence="5">
    <location>
        <begin position="23"/>
        <end position="54"/>
    </location>
</feature>
<organism evidence="7">
    <name type="scientific">marine metagenome</name>
    <dbReference type="NCBI Taxonomy" id="408172"/>
    <lineage>
        <taxon>unclassified sequences</taxon>
        <taxon>metagenomes</taxon>
        <taxon>ecological metagenomes</taxon>
    </lineage>
</organism>
<dbReference type="PROSITE" id="PS51891">
    <property type="entry name" value="CENP_V_GFA"/>
    <property type="match status" value="1"/>
</dbReference>
<dbReference type="PANTHER" id="PTHR33337">
    <property type="entry name" value="GFA DOMAIN-CONTAINING PROTEIN"/>
    <property type="match status" value="1"/>
</dbReference>
<reference evidence="7" key="1">
    <citation type="submission" date="2018-05" db="EMBL/GenBank/DDBJ databases">
        <authorList>
            <person name="Lanie J.A."/>
            <person name="Ng W.-L."/>
            <person name="Kazmierczak K.M."/>
            <person name="Andrzejewski T.M."/>
            <person name="Davidsen T.M."/>
            <person name="Wayne K.J."/>
            <person name="Tettelin H."/>
            <person name="Glass J.I."/>
            <person name="Rusch D."/>
            <person name="Podicherti R."/>
            <person name="Tsui H.-C.T."/>
            <person name="Winkler M.E."/>
        </authorList>
    </citation>
    <scope>NUCLEOTIDE SEQUENCE</scope>
</reference>
<evidence type="ECO:0000256" key="5">
    <source>
        <dbReference type="SAM" id="MobiDB-lite"/>
    </source>
</evidence>
<comment type="similarity">
    <text evidence="1">Belongs to the Gfa family.</text>
</comment>
<feature type="compositionally biased region" description="Basic and acidic residues" evidence="5">
    <location>
        <begin position="35"/>
        <end position="54"/>
    </location>
</feature>
<evidence type="ECO:0000256" key="1">
    <source>
        <dbReference type="ARBA" id="ARBA00005495"/>
    </source>
</evidence>
<dbReference type="AlphaFoldDB" id="A0A381TNQ0"/>
<feature type="non-terminal residue" evidence="7">
    <location>
        <position position="1"/>
    </location>
</feature>
<evidence type="ECO:0000256" key="3">
    <source>
        <dbReference type="ARBA" id="ARBA00022833"/>
    </source>
</evidence>
<evidence type="ECO:0000313" key="7">
    <source>
        <dbReference type="EMBL" id="SVA15673.1"/>
    </source>
</evidence>
<keyword evidence="2" id="KW-0479">Metal-binding</keyword>
<dbReference type="PANTHER" id="PTHR33337:SF40">
    <property type="entry name" value="CENP-V_GFA DOMAIN-CONTAINING PROTEIN-RELATED"/>
    <property type="match status" value="1"/>
</dbReference>